<evidence type="ECO:0000259" key="2">
    <source>
        <dbReference type="Pfam" id="PF07589"/>
    </source>
</evidence>
<feature type="domain" description="Ice-binding protein C-terminal" evidence="2">
    <location>
        <begin position="190"/>
        <end position="215"/>
    </location>
</feature>
<protein>
    <recommendedName>
        <fullName evidence="2">Ice-binding protein C-terminal domain-containing protein</fullName>
    </recommendedName>
</protein>
<dbReference type="RefSeq" id="WP_344694828.1">
    <property type="nucleotide sequence ID" value="NZ_BAABBF010000015.1"/>
</dbReference>
<dbReference type="Proteomes" id="UP001500523">
    <property type="component" value="Unassembled WGS sequence"/>
</dbReference>
<gene>
    <name evidence="3" type="ORF">GCM10022268_36520</name>
</gene>
<proteinExistence type="predicted"/>
<dbReference type="EMBL" id="BAABBF010000015">
    <property type="protein sequence ID" value="GAA3725276.1"/>
    <property type="molecule type" value="Genomic_DNA"/>
</dbReference>
<dbReference type="InterPro" id="IPR013424">
    <property type="entry name" value="Ice-binding_C"/>
</dbReference>
<evidence type="ECO:0000313" key="3">
    <source>
        <dbReference type="EMBL" id="GAA3725276.1"/>
    </source>
</evidence>
<keyword evidence="1" id="KW-0732">Signal</keyword>
<name>A0ABP7EUQ3_9SPHN</name>
<accession>A0ABP7EUQ3</accession>
<dbReference type="Pfam" id="PF07589">
    <property type="entry name" value="PEP-CTERM"/>
    <property type="match status" value="1"/>
</dbReference>
<dbReference type="NCBIfam" id="TIGR02595">
    <property type="entry name" value="PEP_CTERM"/>
    <property type="match status" value="1"/>
</dbReference>
<sequence length="223" mass="22509">MKTIMKTLLLATAITGSVASMAASAATLTTITPAGGTTTTFTAGGYTNTSSASTVTINGIAVSGANGFSFGNTGYGLSGNGSWASGFSYVATDSPTRAVTFDLGGSFGSVGGFLNYAPGDGSNPVITALNSAMVVIGSYDLSALAPIVTPFATNAGAYRGIESAGNDIRYFRLSGSYLLAHSVTTATVGAVPEPATWAMMLVGFGMMGATMRYRRRSTKAVYA</sequence>
<feature type="signal peptide" evidence="1">
    <location>
        <begin position="1"/>
        <end position="25"/>
    </location>
</feature>
<dbReference type="NCBIfam" id="NF035944">
    <property type="entry name" value="PEPxxWA-CTERM"/>
    <property type="match status" value="1"/>
</dbReference>
<evidence type="ECO:0000256" key="1">
    <source>
        <dbReference type="SAM" id="SignalP"/>
    </source>
</evidence>
<reference evidence="4" key="1">
    <citation type="journal article" date="2019" name="Int. J. Syst. Evol. Microbiol.">
        <title>The Global Catalogue of Microorganisms (GCM) 10K type strain sequencing project: providing services to taxonomists for standard genome sequencing and annotation.</title>
        <authorList>
            <consortium name="The Broad Institute Genomics Platform"/>
            <consortium name="The Broad Institute Genome Sequencing Center for Infectious Disease"/>
            <person name="Wu L."/>
            <person name="Ma J."/>
        </authorList>
    </citation>
    <scope>NUCLEOTIDE SEQUENCE [LARGE SCALE GENOMIC DNA]</scope>
    <source>
        <strain evidence="4">JCM 17498</strain>
    </source>
</reference>
<keyword evidence="4" id="KW-1185">Reference proteome</keyword>
<comment type="caution">
    <text evidence="3">The sequence shown here is derived from an EMBL/GenBank/DDBJ whole genome shotgun (WGS) entry which is preliminary data.</text>
</comment>
<feature type="chain" id="PRO_5046217562" description="Ice-binding protein C-terminal domain-containing protein" evidence="1">
    <location>
        <begin position="26"/>
        <end position="223"/>
    </location>
</feature>
<evidence type="ECO:0000313" key="4">
    <source>
        <dbReference type="Proteomes" id="UP001500523"/>
    </source>
</evidence>
<organism evidence="3 4">
    <name type="scientific">Sphingomonas cynarae</name>
    <dbReference type="NCBI Taxonomy" id="930197"/>
    <lineage>
        <taxon>Bacteria</taxon>
        <taxon>Pseudomonadati</taxon>
        <taxon>Pseudomonadota</taxon>
        <taxon>Alphaproteobacteria</taxon>
        <taxon>Sphingomonadales</taxon>
        <taxon>Sphingomonadaceae</taxon>
        <taxon>Sphingomonas</taxon>
    </lineage>
</organism>